<dbReference type="PROSITE" id="PS00028">
    <property type="entry name" value="ZINC_FINGER_C2H2_1"/>
    <property type="match status" value="1"/>
</dbReference>
<proteinExistence type="predicted"/>
<evidence type="ECO:0000259" key="1">
    <source>
        <dbReference type="PROSITE" id="PS00028"/>
    </source>
</evidence>
<dbReference type="Proteomes" id="UP000054097">
    <property type="component" value="Unassembled WGS sequence"/>
</dbReference>
<reference evidence="3" key="2">
    <citation type="submission" date="2015-01" db="EMBL/GenBank/DDBJ databases">
        <title>Evolutionary Origins and Diversification of the Mycorrhizal Mutualists.</title>
        <authorList>
            <consortium name="DOE Joint Genome Institute"/>
            <consortium name="Mycorrhizal Genomics Consortium"/>
            <person name="Kohler A."/>
            <person name="Kuo A."/>
            <person name="Nagy L.G."/>
            <person name="Floudas D."/>
            <person name="Copeland A."/>
            <person name="Barry K.W."/>
            <person name="Cichocki N."/>
            <person name="Veneault-Fourrey C."/>
            <person name="LaButti K."/>
            <person name="Lindquist E.A."/>
            <person name="Lipzen A."/>
            <person name="Lundell T."/>
            <person name="Morin E."/>
            <person name="Murat C."/>
            <person name="Riley R."/>
            <person name="Ohm R."/>
            <person name="Sun H."/>
            <person name="Tunlid A."/>
            <person name="Henrissat B."/>
            <person name="Grigoriev I.V."/>
            <person name="Hibbett D.S."/>
            <person name="Martin F."/>
        </authorList>
    </citation>
    <scope>NUCLEOTIDE SEQUENCE [LARGE SCALE GENOMIC DNA]</scope>
    <source>
        <strain evidence="3">MAFF 305830</strain>
    </source>
</reference>
<reference evidence="2 3" key="1">
    <citation type="submission" date="2014-04" db="EMBL/GenBank/DDBJ databases">
        <authorList>
            <consortium name="DOE Joint Genome Institute"/>
            <person name="Kuo A."/>
            <person name="Zuccaro A."/>
            <person name="Kohler A."/>
            <person name="Nagy L.G."/>
            <person name="Floudas D."/>
            <person name="Copeland A."/>
            <person name="Barry K.W."/>
            <person name="Cichocki N."/>
            <person name="Veneault-Fourrey C."/>
            <person name="LaButti K."/>
            <person name="Lindquist E.A."/>
            <person name="Lipzen A."/>
            <person name="Lundell T."/>
            <person name="Morin E."/>
            <person name="Murat C."/>
            <person name="Sun H."/>
            <person name="Tunlid A."/>
            <person name="Henrissat B."/>
            <person name="Grigoriev I.V."/>
            <person name="Hibbett D.S."/>
            <person name="Martin F."/>
            <person name="Nordberg H.P."/>
            <person name="Cantor M.N."/>
            <person name="Hua S.X."/>
        </authorList>
    </citation>
    <scope>NUCLEOTIDE SEQUENCE [LARGE SCALE GENOMIC DNA]</scope>
    <source>
        <strain evidence="2 3">MAFF 305830</strain>
    </source>
</reference>
<dbReference type="HOGENOM" id="CLU_804519_0_0_1"/>
<evidence type="ECO:0000313" key="2">
    <source>
        <dbReference type="EMBL" id="KIM23999.1"/>
    </source>
</evidence>
<dbReference type="EMBL" id="KN824329">
    <property type="protein sequence ID" value="KIM23999.1"/>
    <property type="molecule type" value="Genomic_DNA"/>
</dbReference>
<gene>
    <name evidence="2" type="ORF">M408DRAFT_27443</name>
</gene>
<evidence type="ECO:0000313" key="3">
    <source>
        <dbReference type="Proteomes" id="UP000054097"/>
    </source>
</evidence>
<accession>A0A0C3AVG0</accession>
<sequence length="345" mass="38644">MSIPTNPVPVPDEQFDDWISFDDMNYELPTVFEIDSLLQYSAGWHSPQPTPLVETVDAIAPYSALCSDWIWPSFSIEQGTADTREGSLGTIPEPNTTLNADVDEVKSIDSPILKTMSDTFSWASSPKWPGSSPSDLSYISFTSSAINTPSRIVMSVSPQDTNHPAITPKTFQDPPKFHINGNNPVTRCTGDPVHARENKFGGHNIPVDHSELEECLNRTGQADKVQALRSALTKVTESIEYRNCHGSDQGADARLPPEVIKTAFFAPFLEKRRVRDKDGKGLFYVCLFCEHGIRNRTQMIQHIMGRHFRYYPHECGVWYVLLSIKRDVSWLILPVATPHSAAQRI</sequence>
<protein>
    <recommendedName>
        <fullName evidence="1">C2H2-type domain-containing protein</fullName>
    </recommendedName>
</protein>
<organism evidence="2 3">
    <name type="scientific">Serendipita vermifera MAFF 305830</name>
    <dbReference type="NCBI Taxonomy" id="933852"/>
    <lineage>
        <taxon>Eukaryota</taxon>
        <taxon>Fungi</taxon>
        <taxon>Dikarya</taxon>
        <taxon>Basidiomycota</taxon>
        <taxon>Agaricomycotina</taxon>
        <taxon>Agaricomycetes</taxon>
        <taxon>Sebacinales</taxon>
        <taxon>Serendipitaceae</taxon>
        <taxon>Serendipita</taxon>
    </lineage>
</organism>
<name>A0A0C3AVG0_SERVB</name>
<dbReference type="AlphaFoldDB" id="A0A0C3AVG0"/>
<feature type="domain" description="C2H2-type" evidence="1">
    <location>
        <begin position="286"/>
        <end position="307"/>
    </location>
</feature>
<keyword evidence="3" id="KW-1185">Reference proteome</keyword>
<dbReference type="OrthoDB" id="3270692at2759"/>
<dbReference type="InterPro" id="IPR013087">
    <property type="entry name" value="Znf_C2H2_type"/>
</dbReference>